<gene>
    <name evidence="1" type="ORF">KSX_47040</name>
</gene>
<comment type="caution">
    <text evidence="1">The sequence shown here is derived from an EMBL/GenBank/DDBJ whole genome shotgun (WGS) entry which is preliminary data.</text>
</comment>
<evidence type="ECO:0000313" key="1">
    <source>
        <dbReference type="EMBL" id="GHO46541.1"/>
    </source>
</evidence>
<reference evidence="1" key="1">
    <citation type="submission" date="2020-10" db="EMBL/GenBank/DDBJ databases">
        <title>Taxonomic study of unclassified bacteria belonging to the class Ktedonobacteria.</title>
        <authorList>
            <person name="Yabe S."/>
            <person name="Wang C.M."/>
            <person name="Zheng Y."/>
            <person name="Sakai Y."/>
            <person name="Cavaletti L."/>
            <person name="Monciardini P."/>
            <person name="Donadio S."/>
        </authorList>
    </citation>
    <scope>NUCLEOTIDE SEQUENCE</scope>
    <source>
        <strain evidence="1">SOSP1-1</strain>
    </source>
</reference>
<dbReference type="RefSeq" id="WP_220195913.1">
    <property type="nucleotide sequence ID" value="NZ_BNJF01000002.1"/>
</dbReference>
<dbReference type="SUPFAM" id="SSF81301">
    <property type="entry name" value="Nucleotidyltransferase"/>
    <property type="match status" value="1"/>
</dbReference>
<sequence>MEITNDPKKIGQALKWITGILKQHKVPYQIVGGLAAKEYGATRPLVDIDIYAPLDTEKVRVALAELQPYIIRQALPHRSDSWDLVYLALDYQNIYIEIGDTSTNPRFYNRIDQRWESQNIDFTHSVELELYGVKVDVMPRAELIRYKTMLDREVDHQDIKEMQQQPWSYCFIGGICSGYSV</sequence>
<name>A0A8J3MU35_9CHLR</name>
<dbReference type="EMBL" id="BNJF01000002">
    <property type="protein sequence ID" value="GHO46541.1"/>
    <property type="molecule type" value="Genomic_DNA"/>
</dbReference>
<accession>A0A8J3MU35</accession>
<dbReference type="Proteomes" id="UP000612362">
    <property type="component" value="Unassembled WGS sequence"/>
</dbReference>
<dbReference type="InterPro" id="IPR043519">
    <property type="entry name" value="NT_sf"/>
</dbReference>
<keyword evidence="2" id="KW-1185">Reference proteome</keyword>
<evidence type="ECO:0008006" key="3">
    <source>
        <dbReference type="Google" id="ProtNLM"/>
    </source>
</evidence>
<dbReference type="Gene3D" id="3.30.460.40">
    <property type="match status" value="1"/>
</dbReference>
<evidence type="ECO:0000313" key="2">
    <source>
        <dbReference type="Proteomes" id="UP000612362"/>
    </source>
</evidence>
<organism evidence="1 2">
    <name type="scientific">Ktedonospora formicarum</name>
    <dbReference type="NCBI Taxonomy" id="2778364"/>
    <lineage>
        <taxon>Bacteria</taxon>
        <taxon>Bacillati</taxon>
        <taxon>Chloroflexota</taxon>
        <taxon>Ktedonobacteria</taxon>
        <taxon>Ktedonobacterales</taxon>
        <taxon>Ktedonobacteraceae</taxon>
        <taxon>Ktedonospora</taxon>
    </lineage>
</organism>
<protein>
    <recommendedName>
        <fullName evidence="3">MazG-related protein</fullName>
    </recommendedName>
</protein>
<dbReference type="AlphaFoldDB" id="A0A8J3MU35"/>
<proteinExistence type="predicted"/>